<evidence type="ECO:0000313" key="2">
    <source>
        <dbReference type="Proteomes" id="UP001501469"/>
    </source>
</evidence>
<proteinExistence type="predicted"/>
<evidence type="ECO:0000313" key="1">
    <source>
        <dbReference type="EMBL" id="GAA4041908.1"/>
    </source>
</evidence>
<gene>
    <name evidence="1" type="ORF">GCM10022409_29910</name>
</gene>
<keyword evidence="2" id="KW-1185">Reference proteome</keyword>
<organism evidence="1 2">
    <name type="scientific">Hymenobacter glaciei</name>
    <dbReference type="NCBI Taxonomy" id="877209"/>
    <lineage>
        <taxon>Bacteria</taxon>
        <taxon>Pseudomonadati</taxon>
        <taxon>Bacteroidota</taxon>
        <taxon>Cytophagia</taxon>
        <taxon>Cytophagales</taxon>
        <taxon>Hymenobacteraceae</taxon>
        <taxon>Hymenobacter</taxon>
    </lineage>
</organism>
<reference evidence="2" key="1">
    <citation type="journal article" date="2019" name="Int. J. Syst. Evol. Microbiol.">
        <title>The Global Catalogue of Microorganisms (GCM) 10K type strain sequencing project: providing services to taxonomists for standard genome sequencing and annotation.</title>
        <authorList>
            <consortium name="The Broad Institute Genomics Platform"/>
            <consortium name="The Broad Institute Genome Sequencing Center for Infectious Disease"/>
            <person name="Wu L."/>
            <person name="Ma J."/>
        </authorList>
    </citation>
    <scope>NUCLEOTIDE SEQUENCE [LARGE SCALE GENOMIC DNA]</scope>
    <source>
        <strain evidence="2">JCM 17225</strain>
    </source>
</reference>
<accession>A0ABP7UF78</accession>
<comment type="caution">
    <text evidence="1">The sequence shown here is derived from an EMBL/GenBank/DDBJ whole genome shotgun (WGS) entry which is preliminary data.</text>
</comment>
<sequence>MPPRHPGTAGFDGAGYFQPGHQATYITAPRILPLPHQHIRPVYTSGMHPNQDLMRRRLRLSNLPKLQHFLSTRLLDYDSIHWKVKKETDLCNAIKYSFESKRVKERHTERSEASRVQR</sequence>
<dbReference type="EMBL" id="BAABDK010000023">
    <property type="protein sequence ID" value="GAA4041908.1"/>
    <property type="molecule type" value="Genomic_DNA"/>
</dbReference>
<dbReference type="Proteomes" id="UP001501469">
    <property type="component" value="Unassembled WGS sequence"/>
</dbReference>
<name>A0ABP7UF78_9BACT</name>
<protein>
    <submittedName>
        <fullName evidence="1">Uncharacterized protein</fullName>
    </submittedName>
</protein>